<dbReference type="SUPFAM" id="SSF57716">
    <property type="entry name" value="Glucocorticoid receptor-like (DNA-binding domain)"/>
    <property type="match status" value="1"/>
</dbReference>
<dbReference type="PROSITE" id="PS00603">
    <property type="entry name" value="TK_CELLULAR_TYPE"/>
    <property type="match status" value="1"/>
</dbReference>
<dbReference type="Pfam" id="PF00265">
    <property type="entry name" value="TK"/>
    <property type="match status" value="1"/>
</dbReference>
<evidence type="ECO:0000256" key="11">
    <source>
        <dbReference type="ARBA" id="ARBA00046642"/>
    </source>
</evidence>
<keyword evidence="9" id="KW-0862">Zinc</keyword>
<evidence type="ECO:0000313" key="17">
    <source>
        <dbReference type="WBParaSite" id="ACRNAN_scaffold1779.g30701.t1"/>
    </source>
</evidence>
<dbReference type="GO" id="GO:0004797">
    <property type="term" value="F:thymidine kinase activity"/>
    <property type="evidence" value="ECO:0007669"/>
    <property type="project" value="UniProtKB-EC"/>
</dbReference>
<evidence type="ECO:0000256" key="13">
    <source>
        <dbReference type="RuleBase" id="RU004165"/>
    </source>
</evidence>
<keyword evidence="15" id="KW-0812">Transmembrane</keyword>
<evidence type="ECO:0000256" key="2">
    <source>
        <dbReference type="ARBA" id="ARBA00012118"/>
    </source>
</evidence>
<dbReference type="GO" id="GO:0071897">
    <property type="term" value="P:DNA biosynthetic process"/>
    <property type="evidence" value="ECO:0007669"/>
    <property type="project" value="UniProtKB-KW"/>
</dbReference>
<sequence>MFVRVVSSPSGSKVYNSTPGPSRSFKRRSTDHSSNQRLSLVQGDMNGEQRKTDDIHLTIPEGALTKAESTSSLLKTKKRLKKIRHNTCVGAVFLLILGVLFNGLAYFASVWSAQLNAEVIEAAVAKHQSLHFRLKKVVAEGPSKYLIGLLSFAGRVFSAIGTLMLAQALITWCQKRRSRYLRGAAGHADGAVDEIHGGCAEVVGDCFTHCLMSDCICQARGSLHLIVGPMFSGKTTELFRLTHRHILAGRRVAVVKYARDTRYDNDMACTHDMRKMEAINAVHIRDVYEKLQMFDVIGIDEGQFFDDIMPYVEDLANMGKTVIIAALDGDFQRKPFPTIVPLFALAEKIDKVNAVCRSCGHFASFTFRTAKNKELEVIGGEEMYQALCRMCYMRLSEPTKEPPSNGVRTDRSQGASISTSNNQENALKRMASIENLGFEETTSKKRQFA</sequence>
<feature type="compositionally biased region" description="Polar residues" evidence="14">
    <location>
        <begin position="7"/>
        <end position="21"/>
    </location>
</feature>
<keyword evidence="10" id="KW-0067">ATP-binding</keyword>
<comment type="subunit">
    <text evidence="11">Homotetramer. Tetramerization from dimerization is induced by ATP and increases catalytic efficiency due to a high affinity for thymidine. Tetramerization is inhibited by phosphorylation at Ser-13. Interacts (via the KEN box) with FZR1.</text>
</comment>
<dbReference type="AlphaFoldDB" id="A0A914D4S3"/>
<dbReference type="InterPro" id="IPR027417">
    <property type="entry name" value="P-loop_NTPase"/>
</dbReference>
<dbReference type="GO" id="GO:0042802">
    <property type="term" value="F:identical protein binding"/>
    <property type="evidence" value="ECO:0007669"/>
    <property type="project" value="UniProtKB-ARBA"/>
</dbReference>
<keyword evidence="6" id="KW-0479">Metal-binding</keyword>
<name>A0A914D4S3_9BILA</name>
<dbReference type="PANTHER" id="PTHR11441:SF0">
    <property type="entry name" value="THYMIDINE KINASE, CYTOSOLIC"/>
    <property type="match status" value="1"/>
</dbReference>
<organism evidence="16 17">
    <name type="scientific">Acrobeloides nanus</name>
    <dbReference type="NCBI Taxonomy" id="290746"/>
    <lineage>
        <taxon>Eukaryota</taxon>
        <taxon>Metazoa</taxon>
        <taxon>Ecdysozoa</taxon>
        <taxon>Nematoda</taxon>
        <taxon>Chromadorea</taxon>
        <taxon>Rhabditida</taxon>
        <taxon>Tylenchina</taxon>
        <taxon>Cephalobomorpha</taxon>
        <taxon>Cephaloboidea</taxon>
        <taxon>Cephalobidae</taxon>
        <taxon>Acrobeloides</taxon>
    </lineage>
</organism>
<evidence type="ECO:0000256" key="9">
    <source>
        <dbReference type="ARBA" id="ARBA00022833"/>
    </source>
</evidence>
<proteinExistence type="inferred from homology"/>
<evidence type="ECO:0000256" key="10">
    <source>
        <dbReference type="ARBA" id="ARBA00022840"/>
    </source>
</evidence>
<dbReference type="SUPFAM" id="SSF52540">
    <property type="entry name" value="P-loop containing nucleoside triphosphate hydrolases"/>
    <property type="match status" value="1"/>
</dbReference>
<evidence type="ECO:0000256" key="6">
    <source>
        <dbReference type="ARBA" id="ARBA00022723"/>
    </source>
</evidence>
<evidence type="ECO:0000256" key="3">
    <source>
        <dbReference type="ARBA" id="ARBA00021150"/>
    </source>
</evidence>
<evidence type="ECO:0000256" key="5">
    <source>
        <dbReference type="ARBA" id="ARBA00022679"/>
    </source>
</evidence>
<protein>
    <recommendedName>
        <fullName evidence="3">Thymidine kinase, cytosolic</fullName>
        <ecNumber evidence="2">2.7.1.21</ecNumber>
    </recommendedName>
</protein>
<dbReference type="GO" id="GO:0046872">
    <property type="term" value="F:metal ion binding"/>
    <property type="evidence" value="ECO:0007669"/>
    <property type="project" value="UniProtKB-KW"/>
</dbReference>
<evidence type="ECO:0000256" key="12">
    <source>
        <dbReference type="ARBA" id="ARBA00048113"/>
    </source>
</evidence>
<dbReference type="Gene3D" id="3.40.50.300">
    <property type="entry name" value="P-loop containing nucleotide triphosphate hydrolases"/>
    <property type="match status" value="1"/>
</dbReference>
<dbReference type="InterPro" id="IPR020633">
    <property type="entry name" value="Thymidine_kinase_CS"/>
</dbReference>
<evidence type="ECO:0000256" key="15">
    <source>
        <dbReference type="SAM" id="Phobius"/>
    </source>
</evidence>
<keyword evidence="16" id="KW-1185">Reference proteome</keyword>
<feature type="region of interest" description="Disordered" evidence="14">
    <location>
        <begin position="1"/>
        <end position="45"/>
    </location>
</feature>
<evidence type="ECO:0000256" key="14">
    <source>
        <dbReference type="SAM" id="MobiDB-lite"/>
    </source>
</evidence>
<keyword evidence="4" id="KW-0237">DNA synthesis</keyword>
<reference evidence="17" key="1">
    <citation type="submission" date="2022-11" db="UniProtKB">
        <authorList>
            <consortium name="WormBaseParasite"/>
        </authorList>
    </citation>
    <scope>IDENTIFICATION</scope>
</reference>
<dbReference type="FunFam" id="3.40.50.300:FF:001270">
    <property type="entry name" value="Thymidine kinase"/>
    <property type="match status" value="1"/>
</dbReference>
<dbReference type="PANTHER" id="PTHR11441">
    <property type="entry name" value="THYMIDINE KINASE"/>
    <property type="match status" value="1"/>
</dbReference>
<keyword evidence="15" id="KW-0472">Membrane</keyword>
<feature type="transmembrane region" description="Helical" evidence="15">
    <location>
        <begin position="145"/>
        <end position="172"/>
    </location>
</feature>
<dbReference type="EC" id="2.7.1.21" evidence="2"/>
<evidence type="ECO:0000256" key="1">
    <source>
        <dbReference type="ARBA" id="ARBA00007587"/>
    </source>
</evidence>
<feature type="region of interest" description="Disordered" evidence="14">
    <location>
        <begin position="398"/>
        <end position="424"/>
    </location>
</feature>
<dbReference type="Gene3D" id="3.30.60.20">
    <property type="match status" value="1"/>
</dbReference>
<evidence type="ECO:0000256" key="4">
    <source>
        <dbReference type="ARBA" id="ARBA00022634"/>
    </source>
</evidence>
<comment type="similarity">
    <text evidence="1 13">Belongs to the thymidine kinase family.</text>
</comment>
<evidence type="ECO:0000313" key="16">
    <source>
        <dbReference type="Proteomes" id="UP000887540"/>
    </source>
</evidence>
<dbReference type="InterPro" id="IPR001267">
    <property type="entry name" value="Thymidine_kinase"/>
</dbReference>
<comment type="catalytic activity">
    <reaction evidence="12">
        <text>thymidine + ATP = dTMP + ADP + H(+)</text>
        <dbReference type="Rhea" id="RHEA:19129"/>
        <dbReference type="ChEBI" id="CHEBI:15378"/>
        <dbReference type="ChEBI" id="CHEBI:17748"/>
        <dbReference type="ChEBI" id="CHEBI:30616"/>
        <dbReference type="ChEBI" id="CHEBI:63528"/>
        <dbReference type="ChEBI" id="CHEBI:456216"/>
        <dbReference type="EC" id="2.7.1.21"/>
    </reaction>
    <physiologicalReaction direction="left-to-right" evidence="12">
        <dbReference type="Rhea" id="RHEA:19130"/>
    </physiologicalReaction>
</comment>
<evidence type="ECO:0000256" key="8">
    <source>
        <dbReference type="ARBA" id="ARBA00022777"/>
    </source>
</evidence>
<dbReference type="GO" id="GO:0046104">
    <property type="term" value="P:thymidine metabolic process"/>
    <property type="evidence" value="ECO:0007669"/>
    <property type="project" value="TreeGrafter"/>
</dbReference>
<feature type="compositionally biased region" description="Polar residues" evidence="14">
    <location>
        <begin position="412"/>
        <end position="424"/>
    </location>
</feature>
<keyword evidence="15" id="KW-1133">Transmembrane helix</keyword>
<keyword evidence="5" id="KW-0808">Transferase</keyword>
<dbReference type="WBParaSite" id="ACRNAN_scaffold1779.g30701.t1">
    <property type="protein sequence ID" value="ACRNAN_scaffold1779.g30701.t1"/>
    <property type="gene ID" value="ACRNAN_scaffold1779.g30701"/>
</dbReference>
<evidence type="ECO:0000256" key="7">
    <source>
        <dbReference type="ARBA" id="ARBA00022741"/>
    </source>
</evidence>
<dbReference type="GO" id="GO:0005524">
    <property type="term" value="F:ATP binding"/>
    <property type="evidence" value="ECO:0007669"/>
    <property type="project" value="UniProtKB-KW"/>
</dbReference>
<dbReference type="Proteomes" id="UP000887540">
    <property type="component" value="Unplaced"/>
</dbReference>
<accession>A0A914D4S3</accession>
<keyword evidence="8" id="KW-0418">Kinase</keyword>
<feature type="transmembrane region" description="Helical" evidence="15">
    <location>
        <begin position="87"/>
        <end position="108"/>
    </location>
</feature>
<keyword evidence="7" id="KW-0547">Nucleotide-binding</keyword>